<sequence length="335" mass="37746">MAESTAGARARKQRRGSSTTPRASAATIAKFFDVQLPALTDYLTPLASAALAATSKERLQALAKRPVMAALARAVPILHSPPVLQRIADARLQGPEVLAILLADERGTRWRSRMFDYECIVECTLLNGRRFVERHAMFKKYFEGADGTSLYLDLPVQVRNVNVLESAKLAAGWDPDFDYVDRFEDPDLDFREYEDPYEFSERAKVVGNAKVTIVRDDGRFLPLFQGTISMIPDLENDWGVHEGFPYYMKNPFEIARWAQLTNTEEALAQTHYLETLNSNATLATKSVRLPSGAYAYQAQQLSLKFGWFSGAECSYKKLKNDHALLRLLDGHGDWR</sequence>
<gene>
    <name evidence="2" type="ORF">SO694_0000750</name>
</gene>
<evidence type="ECO:0000313" key="3">
    <source>
        <dbReference type="Proteomes" id="UP001363151"/>
    </source>
</evidence>
<dbReference type="EMBL" id="JBBJCI010000037">
    <property type="protein sequence ID" value="KAK7250386.1"/>
    <property type="molecule type" value="Genomic_DNA"/>
</dbReference>
<feature type="region of interest" description="Disordered" evidence="1">
    <location>
        <begin position="1"/>
        <end position="22"/>
    </location>
</feature>
<dbReference type="Proteomes" id="UP001363151">
    <property type="component" value="Unassembled WGS sequence"/>
</dbReference>
<proteinExistence type="predicted"/>
<evidence type="ECO:0000313" key="2">
    <source>
        <dbReference type="EMBL" id="KAK7250386.1"/>
    </source>
</evidence>
<keyword evidence="3" id="KW-1185">Reference proteome</keyword>
<name>A0ABR1GAX0_AURAN</name>
<accession>A0ABR1GAX0</accession>
<organism evidence="2 3">
    <name type="scientific">Aureococcus anophagefferens</name>
    <name type="common">Harmful bloom alga</name>
    <dbReference type="NCBI Taxonomy" id="44056"/>
    <lineage>
        <taxon>Eukaryota</taxon>
        <taxon>Sar</taxon>
        <taxon>Stramenopiles</taxon>
        <taxon>Ochrophyta</taxon>
        <taxon>Pelagophyceae</taxon>
        <taxon>Pelagomonadales</taxon>
        <taxon>Pelagomonadaceae</taxon>
        <taxon>Aureococcus</taxon>
    </lineage>
</organism>
<comment type="caution">
    <text evidence="2">The sequence shown here is derived from an EMBL/GenBank/DDBJ whole genome shotgun (WGS) entry which is preliminary data.</text>
</comment>
<evidence type="ECO:0000256" key="1">
    <source>
        <dbReference type="SAM" id="MobiDB-lite"/>
    </source>
</evidence>
<reference evidence="2 3" key="1">
    <citation type="submission" date="2024-03" db="EMBL/GenBank/DDBJ databases">
        <title>Aureococcus anophagefferens CCMP1851 and Kratosvirus quantuckense: Draft genome of a second virus-susceptible host strain in the model system.</title>
        <authorList>
            <person name="Chase E."/>
            <person name="Truchon A.R."/>
            <person name="Schepens W."/>
            <person name="Wilhelm S.W."/>
        </authorList>
    </citation>
    <scope>NUCLEOTIDE SEQUENCE [LARGE SCALE GENOMIC DNA]</scope>
    <source>
        <strain evidence="2 3">CCMP1851</strain>
    </source>
</reference>
<protein>
    <submittedName>
        <fullName evidence="2">Uncharacterized protein</fullName>
    </submittedName>
</protein>